<feature type="chain" id="PRO_5012654726" description="Lipoprotein" evidence="2">
    <location>
        <begin position="31"/>
        <end position="235"/>
    </location>
</feature>
<keyword evidence="2" id="KW-0732">Signal</keyword>
<protein>
    <recommendedName>
        <fullName evidence="5">Lipoprotein</fullName>
    </recommendedName>
</protein>
<dbReference type="EMBL" id="OCST01000004">
    <property type="protein sequence ID" value="SOE70094.1"/>
    <property type="molecule type" value="Genomic_DNA"/>
</dbReference>
<dbReference type="OrthoDB" id="3726412at2"/>
<sequence length="235" mass="24960">MRESIRGVAVVVASGALAAVLLAGCTTAVAVPPDATDAEVDAYVASQLEPYWQNILASSARADGSADGIADELDVATVAFTTPDTWSTVQTSCLQAAGLQAREISGGFTIDDPGNLDATAVSLAQWTCLRQYPVDPRIVGFLSDAQVMFMYDDFTARLRPCVAALGFDVSPPPARGQYLRLVREGSSWSPYSRADGELVAQSPQQWAFLNGKCPPLPDDPFGSYRPDESRTGVAH</sequence>
<evidence type="ECO:0008006" key="5">
    <source>
        <dbReference type="Google" id="ProtNLM"/>
    </source>
</evidence>
<reference evidence="3 4" key="1">
    <citation type="submission" date="2017-09" db="EMBL/GenBank/DDBJ databases">
        <authorList>
            <person name="Ehlers B."/>
            <person name="Leendertz F.H."/>
        </authorList>
    </citation>
    <scope>NUCLEOTIDE SEQUENCE [LARGE SCALE GENOMIC DNA]</scope>
    <source>
        <strain evidence="3 4">CGMCC 1.05381</strain>
    </source>
</reference>
<dbReference type="PROSITE" id="PS51257">
    <property type="entry name" value="PROKAR_LIPOPROTEIN"/>
    <property type="match status" value="1"/>
</dbReference>
<evidence type="ECO:0000256" key="2">
    <source>
        <dbReference type="SAM" id="SignalP"/>
    </source>
</evidence>
<evidence type="ECO:0000313" key="4">
    <source>
        <dbReference type="Proteomes" id="UP000219440"/>
    </source>
</evidence>
<dbReference type="RefSeq" id="WP_143544702.1">
    <property type="nucleotide sequence ID" value="NZ_BMLC01000003.1"/>
</dbReference>
<organism evidence="3 4">
    <name type="scientific">Salinibacterium xinjiangense</name>
    <dbReference type="NCBI Taxonomy" id="386302"/>
    <lineage>
        <taxon>Bacteria</taxon>
        <taxon>Bacillati</taxon>
        <taxon>Actinomycetota</taxon>
        <taxon>Actinomycetes</taxon>
        <taxon>Micrococcales</taxon>
        <taxon>Microbacteriaceae</taxon>
        <taxon>Salinibacterium</taxon>
    </lineage>
</organism>
<proteinExistence type="predicted"/>
<gene>
    <name evidence="3" type="ORF">SAMN06296378_2137</name>
</gene>
<evidence type="ECO:0000313" key="3">
    <source>
        <dbReference type="EMBL" id="SOE70094.1"/>
    </source>
</evidence>
<name>A0A2C8ZWH6_9MICO</name>
<feature type="compositionally biased region" description="Basic and acidic residues" evidence="1">
    <location>
        <begin position="225"/>
        <end position="235"/>
    </location>
</feature>
<keyword evidence="4" id="KW-1185">Reference proteome</keyword>
<feature type="signal peptide" evidence="2">
    <location>
        <begin position="1"/>
        <end position="30"/>
    </location>
</feature>
<accession>A0A2C8ZWH6</accession>
<dbReference type="Proteomes" id="UP000219440">
    <property type="component" value="Unassembled WGS sequence"/>
</dbReference>
<evidence type="ECO:0000256" key="1">
    <source>
        <dbReference type="SAM" id="MobiDB-lite"/>
    </source>
</evidence>
<dbReference type="AlphaFoldDB" id="A0A2C8ZWH6"/>
<feature type="region of interest" description="Disordered" evidence="1">
    <location>
        <begin position="214"/>
        <end position="235"/>
    </location>
</feature>